<feature type="domain" description="Peptidase S9 prolyl oligopeptidase catalytic" evidence="1">
    <location>
        <begin position="429"/>
        <end position="634"/>
    </location>
</feature>
<dbReference type="Pfam" id="PF00326">
    <property type="entry name" value="Peptidase_S9"/>
    <property type="match status" value="1"/>
</dbReference>
<dbReference type="SUPFAM" id="SSF53474">
    <property type="entry name" value="alpha/beta-Hydrolases"/>
    <property type="match status" value="1"/>
</dbReference>
<dbReference type="AlphaFoldDB" id="A0A077WMA1"/>
<dbReference type="InterPro" id="IPR001375">
    <property type="entry name" value="Peptidase_S9_cat"/>
</dbReference>
<organism evidence="2">
    <name type="scientific">Lichtheimia ramosa</name>
    <dbReference type="NCBI Taxonomy" id="688394"/>
    <lineage>
        <taxon>Eukaryota</taxon>
        <taxon>Fungi</taxon>
        <taxon>Fungi incertae sedis</taxon>
        <taxon>Mucoromycota</taxon>
        <taxon>Mucoromycotina</taxon>
        <taxon>Mucoromycetes</taxon>
        <taxon>Mucorales</taxon>
        <taxon>Lichtheimiaceae</taxon>
        <taxon>Lichtheimia</taxon>
    </lineage>
</organism>
<dbReference type="GO" id="GO:0008236">
    <property type="term" value="F:serine-type peptidase activity"/>
    <property type="evidence" value="ECO:0007669"/>
    <property type="project" value="InterPro"/>
</dbReference>
<accession>A0A077WMA1</accession>
<protein>
    <recommendedName>
        <fullName evidence="1">Peptidase S9 prolyl oligopeptidase catalytic domain-containing protein</fullName>
    </recommendedName>
</protein>
<evidence type="ECO:0000313" key="2">
    <source>
        <dbReference type="EMBL" id="CDS08273.1"/>
    </source>
</evidence>
<dbReference type="InterPro" id="IPR050585">
    <property type="entry name" value="Xaa-Pro_dipeptidyl-ppase/CocE"/>
</dbReference>
<dbReference type="GO" id="GO:0006508">
    <property type="term" value="P:proteolysis"/>
    <property type="evidence" value="ECO:0007669"/>
    <property type="project" value="InterPro"/>
</dbReference>
<dbReference type="InterPro" id="IPR029058">
    <property type="entry name" value="AB_hydrolase_fold"/>
</dbReference>
<proteinExistence type="predicted"/>
<dbReference type="InterPro" id="IPR011042">
    <property type="entry name" value="6-blade_b-propeller_TolB-like"/>
</dbReference>
<gene>
    <name evidence="2" type="ORF">LRAMOSA02221</name>
</gene>
<dbReference type="SUPFAM" id="SSF69322">
    <property type="entry name" value="Tricorn protease domain 2"/>
    <property type="match status" value="1"/>
</dbReference>
<name>A0A077WMA1_9FUNG</name>
<evidence type="ECO:0000259" key="1">
    <source>
        <dbReference type="Pfam" id="PF00326"/>
    </source>
</evidence>
<dbReference type="OrthoDB" id="416344at2759"/>
<dbReference type="Gene3D" id="3.40.50.1820">
    <property type="entry name" value="alpha/beta hydrolase"/>
    <property type="match status" value="1"/>
</dbReference>
<sequence length="652" mass="72761">MVEIKPFGSWPSPVSGDSLSGGISATDIVVDRQIVYWCEVVPAEQGRGQIFYRAPDSAESTPLLPIEYNCRTRVHEYGGGSFTVKNGLVVFSNNSDCRLYTVNITGDNVDIKPLTSDTGSLKRYGDMRITDDGQYVVCVEEEHFENEQPKDVVNRLVSVSLKDGTVHVLAEGNDFYTSPRLFGSRIAYITYNHSNMPWDYTMLYLADFCGSSLKSSTCIAANDESVVQPEFGLDGTLYFASDRSGFWNLYRYHDNQVKLLLPSPLEQEFAGACWGLNMSWYRPAAWDANKVICLNKDHLAIIDVDKQTMTNIEALADYVHFNCITSYANGQQGVIVFNATSAQAPCELVAFQYETSTRAILREAKAPALDHEYVSCGQEIEFPTEDGLTAFAYYYPPKNPKYQGPAGEKPPLRVLLHGGPTASTDRAYKRAIQYWTTRGFAIADVNYGGSTGYGRAYRNRLKKKWGIVDVNDCCNAALYLVKQGWVDGDKLTIVGGSAGGYTTLASIAFRDVFKAACCLYGVSDITLLAKETHKFESRYPDELIGKYPEDEAIYKERSPLFSADKIKCPVIFFQGADDKIVPPSQSEVMVDALKKKNVPVSYVLYEGEGHGFRRAENIKRTVELELWFYGQMFGFPVEGVEGVEIFNFPKDD</sequence>
<dbReference type="PANTHER" id="PTHR43056">
    <property type="entry name" value="PEPTIDASE S9 PROLYL OLIGOPEPTIDASE"/>
    <property type="match status" value="1"/>
</dbReference>
<dbReference type="PANTHER" id="PTHR43056:SF5">
    <property type="entry name" value="PEPTIDASE S9 PROLYL OLIGOPEPTIDASE CATALYTIC DOMAIN-CONTAINING PROTEIN"/>
    <property type="match status" value="1"/>
</dbReference>
<dbReference type="Gene3D" id="2.120.10.30">
    <property type="entry name" value="TolB, C-terminal domain"/>
    <property type="match status" value="1"/>
</dbReference>
<dbReference type="EMBL" id="LK023324">
    <property type="protein sequence ID" value="CDS08273.1"/>
    <property type="molecule type" value="Genomic_DNA"/>
</dbReference>
<reference evidence="2" key="1">
    <citation type="journal article" date="2014" name="Genome Announc.">
        <title>De novo whole-genome sequence and genome annotation of Lichtheimia ramosa.</title>
        <authorList>
            <person name="Linde J."/>
            <person name="Schwartze V."/>
            <person name="Binder U."/>
            <person name="Lass-Florl C."/>
            <person name="Voigt K."/>
            <person name="Horn F."/>
        </authorList>
    </citation>
    <scope>NUCLEOTIDE SEQUENCE</scope>
    <source>
        <strain evidence="2">JMRC FSU:6197</strain>
    </source>
</reference>